<keyword evidence="1" id="KW-0472">Membrane</keyword>
<dbReference type="AlphaFoldDB" id="A0A9W9DQY3"/>
<keyword evidence="1" id="KW-1133">Transmembrane helix</keyword>
<protein>
    <submittedName>
        <fullName evidence="2">Uncharacterized protein</fullName>
    </submittedName>
</protein>
<dbReference type="PANTHER" id="PTHR38848">
    <property type="entry name" value="G-PROTEIN COUPLED RECEPTORS FAMILY 3 PROFILE DOMAIN-CONTAINING PROTEIN"/>
    <property type="match status" value="1"/>
</dbReference>
<accession>A0A9W9DQY3</accession>
<name>A0A9W9DQY3_9AGAR</name>
<dbReference type="OrthoDB" id="3210850at2759"/>
<dbReference type="PANTHER" id="PTHR38848:SF3">
    <property type="entry name" value="G-PROTEIN COUPLED RECEPTORS FAMILY 3 PROFILE DOMAIN-CONTAINING PROTEIN"/>
    <property type="match status" value="1"/>
</dbReference>
<feature type="transmembrane region" description="Helical" evidence="1">
    <location>
        <begin position="107"/>
        <end position="129"/>
    </location>
</feature>
<feature type="non-terminal residue" evidence="2">
    <location>
        <position position="1"/>
    </location>
</feature>
<dbReference type="Proteomes" id="UP001150266">
    <property type="component" value="Unassembled WGS sequence"/>
</dbReference>
<feature type="transmembrane region" description="Helical" evidence="1">
    <location>
        <begin position="207"/>
        <end position="229"/>
    </location>
</feature>
<feature type="transmembrane region" description="Helical" evidence="1">
    <location>
        <begin position="65"/>
        <end position="86"/>
    </location>
</feature>
<organism evidence="2 3">
    <name type="scientific">Lentinula aciculospora</name>
    <dbReference type="NCBI Taxonomy" id="153920"/>
    <lineage>
        <taxon>Eukaryota</taxon>
        <taxon>Fungi</taxon>
        <taxon>Dikarya</taxon>
        <taxon>Basidiomycota</taxon>
        <taxon>Agaricomycotina</taxon>
        <taxon>Agaricomycetes</taxon>
        <taxon>Agaricomycetidae</taxon>
        <taxon>Agaricales</taxon>
        <taxon>Marasmiineae</taxon>
        <taxon>Omphalotaceae</taxon>
        <taxon>Lentinula</taxon>
    </lineage>
</organism>
<reference evidence="2" key="1">
    <citation type="submission" date="2022-08" db="EMBL/GenBank/DDBJ databases">
        <title>A Global Phylogenomic Analysis of the Shiitake Genus Lentinula.</title>
        <authorList>
            <consortium name="DOE Joint Genome Institute"/>
            <person name="Sierra-Patev S."/>
            <person name="Min B."/>
            <person name="Naranjo-Ortiz M."/>
            <person name="Looney B."/>
            <person name="Konkel Z."/>
            <person name="Slot J.C."/>
            <person name="Sakamoto Y."/>
            <person name="Steenwyk J.L."/>
            <person name="Rokas A."/>
            <person name="Carro J."/>
            <person name="Camarero S."/>
            <person name="Ferreira P."/>
            <person name="Molpeceres G."/>
            <person name="Ruiz-Duenas F.J."/>
            <person name="Serrano A."/>
            <person name="Henrissat B."/>
            <person name="Drula E."/>
            <person name="Hughes K.W."/>
            <person name="Mata J.L."/>
            <person name="Ishikawa N.K."/>
            <person name="Vargas-Isla R."/>
            <person name="Ushijima S."/>
            <person name="Smith C.A."/>
            <person name="Ahrendt S."/>
            <person name="Andreopoulos W."/>
            <person name="He G."/>
            <person name="Labutti K."/>
            <person name="Lipzen A."/>
            <person name="Ng V."/>
            <person name="Riley R."/>
            <person name="Sandor L."/>
            <person name="Barry K."/>
            <person name="Martinez A.T."/>
            <person name="Xiao Y."/>
            <person name="Gibbons J.G."/>
            <person name="Terashima K."/>
            <person name="Grigoriev I.V."/>
            <person name="Hibbett D.S."/>
        </authorList>
    </citation>
    <scope>NUCLEOTIDE SEQUENCE</scope>
    <source>
        <strain evidence="2">JLM2183</strain>
    </source>
</reference>
<feature type="non-terminal residue" evidence="2">
    <location>
        <position position="237"/>
    </location>
</feature>
<evidence type="ECO:0000313" key="3">
    <source>
        <dbReference type="Proteomes" id="UP001150266"/>
    </source>
</evidence>
<evidence type="ECO:0000313" key="2">
    <source>
        <dbReference type="EMBL" id="KAJ4481988.1"/>
    </source>
</evidence>
<sequence>GLTVVTHCFSRSVAATRLITGRRSITCARLFMVSVFANSWLFVFINQLLVFGISLEYNDPTCKAAAHLCAVLYGSSKIFMCLFLAEKVHIVWSPDGRCRLSSLPYKICLVSLGLYALPAVALLSSRRFYFPQSDGVCVFSLEHHATNYIVAYDVYVTILFTALFLWPLLKPLRRNPFIRQVAFASIIALTTSTTNGIFFVFLKGHELGWVCVIACSVDVIVNSVVLFWVSHCGPQED</sequence>
<gene>
    <name evidence="2" type="ORF">J3R30DRAFT_3234324</name>
</gene>
<feature type="transmembrane region" description="Helical" evidence="1">
    <location>
        <begin position="30"/>
        <end position="53"/>
    </location>
</feature>
<keyword evidence="1" id="KW-0812">Transmembrane</keyword>
<keyword evidence="3" id="KW-1185">Reference proteome</keyword>
<feature type="transmembrane region" description="Helical" evidence="1">
    <location>
        <begin position="181"/>
        <end position="201"/>
    </location>
</feature>
<comment type="caution">
    <text evidence="2">The sequence shown here is derived from an EMBL/GenBank/DDBJ whole genome shotgun (WGS) entry which is preliminary data.</text>
</comment>
<dbReference type="EMBL" id="JAOTPV010000005">
    <property type="protein sequence ID" value="KAJ4481988.1"/>
    <property type="molecule type" value="Genomic_DNA"/>
</dbReference>
<feature type="transmembrane region" description="Helical" evidence="1">
    <location>
        <begin position="149"/>
        <end position="169"/>
    </location>
</feature>
<proteinExistence type="predicted"/>
<evidence type="ECO:0000256" key="1">
    <source>
        <dbReference type="SAM" id="Phobius"/>
    </source>
</evidence>